<dbReference type="Gene3D" id="6.10.250.690">
    <property type="match status" value="1"/>
</dbReference>
<dbReference type="PANTHER" id="PTHR48111">
    <property type="entry name" value="REGULATOR OF RPOS"/>
    <property type="match status" value="1"/>
</dbReference>
<dbReference type="GO" id="GO:0000156">
    <property type="term" value="F:phosphorelay response regulator activity"/>
    <property type="evidence" value="ECO:0007669"/>
    <property type="project" value="TreeGrafter"/>
</dbReference>
<evidence type="ECO:0000256" key="3">
    <source>
        <dbReference type="ARBA" id="ARBA00023015"/>
    </source>
</evidence>
<feature type="domain" description="OmpR/PhoB-type" evidence="7">
    <location>
        <begin position="144"/>
        <end position="242"/>
    </location>
</feature>
<dbReference type="PANTHER" id="PTHR48111:SF76">
    <property type="entry name" value="TWO-COMPONENT RESPONSE REGULATOR"/>
    <property type="match status" value="1"/>
</dbReference>
<dbReference type="InterPro" id="IPR011006">
    <property type="entry name" value="CheY-like_superfamily"/>
</dbReference>
<proteinExistence type="predicted"/>
<dbReference type="Gene3D" id="1.10.10.10">
    <property type="entry name" value="Winged helix-like DNA-binding domain superfamily/Winged helix DNA-binding domain"/>
    <property type="match status" value="1"/>
</dbReference>
<feature type="domain" description="Response regulatory" evidence="6">
    <location>
        <begin position="19"/>
        <end position="132"/>
    </location>
</feature>
<organism evidence="8">
    <name type="scientific">bioreactor metagenome</name>
    <dbReference type="NCBI Taxonomy" id="1076179"/>
    <lineage>
        <taxon>unclassified sequences</taxon>
        <taxon>metagenomes</taxon>
        <taxon>ecological metagenomes</taxon>
    </lineage>
</organism>
<dbReference type="PROSITE" id="PS51755">
    <property type="entry name" value="OMPR_PHOB"/>
    <property type="match status" value="1"/>
</dbReference>
<dbReference type="AlphaFoldDB" id="A0A645EK75"/>
<dbReference type="SUPFAM" id="SSF46894">
    <property type="entry name" value="C-terminal effector domain of the bipartite response regulators"/>
    <property type="match status" value="1"/>
</dbReference>
<keyword evidence="2" id="KW-0902">Two-component regulatory system</keyword>
<dbReference type="GO" id="GO:0000976">
    <property type="term" value="F:transcription cis-regulatory region binding"/>
    <property type="evidence" value="ECO:0007669"/>
    <property type="project" value="TreeGrafter"/>
</dbReference>
<gene>
    <name evidence="8" type="primary">czcR_9</name>
    <name evidence="8" type="ORF">SDC9_148893</name>
</gene>
<dbReference type="FunFam" id="1.10.10.10:FF:000005">
    <property type="entry name" value="Two-component system response regulator"/>
    <property type="match status" value="1"/>
</dbReference>
<dbReference type="InterPro" id="IPR036388">
    <property type="entry name" value="WH-like_DNA-bd_sf"/>
</dbReference>
<sequence>MTNLSSSQTTDLLDNLRMKLLVIEDETKLAEYLQKGLGEEGFVVDAAHNGIDGLHLATEQPYDLIILDGMLPGIDGLAVLAALRQSRQTPVLMLTARAQVEDRVKGLQAGADDYLVKPFAFSELVARIHALQRRGLQATATPEATVLRMADLELDLLRHRATRAGQRLDLTAKEFNLLSLLLRRQGEVLSRTELASQVWDMNFDSETNVVEVAVRRLRLKLDAPFELPLLHTVRGMGYVLELRLDA</sequence>
<dbReference type="EMBL" id="VSSQ01047677">
    <property type="protein sequence ID" value="MPN01682.1"/>
    <property type="molecule type" value="Genomic_DNA"/>
</dbReference>
<dbReference type="GO" id="GO:0032993">
    <property type="term" value="C:protein-DNA complex"/>
    <property type="evidence" value="ECO:0007669"/>
    <property type="project" value="TreeGrafter"/>
</dbReference>
<evidence type="ECO:0000313" key="8">
    <source>
        <dbReference type="EMBL" id="MPN01682.1"/>
    </source>
</evidence>
<keyword evidence="5" id="KW-0804">Transcription</keyword>
<reference evidence="8" key="1">
    <citation type="submission" date="2019-08" db="EMBL/GenBank/DDBJ databases">
        <authorList>
            <person name="Kucharzyk K."/>
            <person name="Murdoch R.W."/>
            <person name="Higgins S."/>
            <person name="Loffler F."/>
        </authorList>
    </citation>
    <scope>NUCLEOTIDE SEQUENCE</scope>
</reference>
<dbReference type="PROSITE" id="PS50110">
    <property type="entry name" value="RESPONSE_REGULATORY"/>
    <property type="match status" value="1"/>
</dbReference>
<keyword evidence="3" id="KW-0805">Transcription regulation</keyword>
<protein>
    <submittedName>
        <fullName evidence="8">Transcriptional activator protein CzcR</fullName>
    </submittedName>
</protein>
<comment type="caution">
    <text evidence="8">The sequence shown here is derived from an EMBL/GenBank/DDBJ whole genome shotgun (WGS) entry which is preliminary data.</text>
</comment>
<name>A0A645EK75_9ZZZZ</name>
<evidence type="ECO:0000256" key="1">
    <source>
        <dbReference type="ARBA" id="ARBA00022553"/>
    </source>
</evidence>
<dbReference type="CDD" id="cd19935">
    <property type="entry name" value="REC_OmpR_CusR-like"/>
    <property type="match status" value="1"/>
</dbReference>
<evidence type="ECO:0000256" key="4">
    <source>
        <dbReference type="ARBA" id="ARBA00023125"/>
    </source>
</evidence>
<dbReference type="Pfam" id="PF00486">
    <property type="entry name" value="Trans_reg_C"/>
    <property type="match status" value="1"/>
</dbReference>
<evidence type="ECO:0000259" key="7">
    <source>
        <dbReference type="PROSITE" id="PS51755"/>
    </source>
</evidence>
<dbReference type="InterPro" id="IPR016032">
    <property type="entry name" value="Sig_transdc_resp-reg_C-effctor"/>
</dbReference>
<dbReference type="SUPFAM" id="SSF52172">
    <property type="entry name" value="CheY-like"/>
    <property type="match status" value="1"/>
</dbReference>
<dbReference type="GO" id="GO:0006355">
    <property type="term" value="P:regulation of DNA-templated transcription"/>
    <property type="evidence" value="ECO:0007669"/>
    <property type="project" value="InterPro"/>
</dbReference>
<dbReference type="InterPro" id="IPR001867">
    <property type="entry name" value="OmpR/PhoB-type_DNA-bd"/>
</dbReference>
<evidence type="ECO:0000256" key="2">
    <source>
        <dbReference type="ARBA" id="ARBA00023012"/>
    </source>
</evidence>
<evidence type="ECO:0000259" key="6">
    <source>
        <dbReference type="PROSITE" id="PS50110"/>
    </source>
</evidence>
<dbReference type="SMART" id="SM00862">
    <property type="entry name" value="Trans_reg_C"/>
    <property type="match status" value="1"/>
</dbReference>
<dbReference type="FunFam" id="3.40.50.2300:FF:000001">
    <property type="entry name" value="DNA-binding response regulator PhoB"/>
    <property type="match status" value="1"/>
</dbReference>
<dbReference type="CDD" id="cd00383">
    <property type="entry name" value="trans_reg_C"/>
    <property type="match status" value="1"/>
</dbReference>
<evidence type="ECO:0000256" key="5">
    <source>
        <dbReference type="ARBA" id="ARBA00023163"/>
    </source>
</evidence>
<dbReference type="InterPro" id="IPR006291">
    <property type="entry name" value="CusR-like"/>
</dbReference>
<keyword evidence="1" id="KW-0597">Phosphoprotein</keyword>
<dbReference type="SMART" id="SM00448">
    <property type="entry name" value="REC"/>
    <property type="match status" value="1"/>
</dbReference>
<dbReference type="GO" id="GO:0005829">
    <property type="term" value="C:cytosol"/>
    <property type="evidence" value="ECO:0007669"/>
    <property type="project" value="TreeGrafter"/>
</dbReference>
<dbReference type="Gene3D" id="3.40.50.2300">
    <property type="match status" value="1"/>
</dbReference>
<dbReference type="InterPro" id="IPR001789">
    <property type="entry name" value="Sig_transdc_resp-reg_receiver"/>
</dbReference>
<dbReference type="Pfam" id="PF00072">
    <property type="entry name" value="Response_reg"/>
    <property type="match status" value="1"/>
</dbReference>
<keyword evidence="4" id="KW-0238">DNA-binding</keyword>
<accession>A0A645EK75</accession>
<dbReference type="NCBIfam" id="TIGR01387">
    <property type="entry name" value="cztR_silR_copR"/>
    <property type="match status" value="1"/>
</dbReference>
<dbReference type="InterPro" id="IPR039420">
    <property type="entry name" value="WalR-like"/>
</dbReference>